<organism evidence="1 2">
    <name type="scientific">Dulcicalothrix desertica PCC 7102</name>
    <dbReference type="NCBI Taxonomy" id="232991"/>
    <lineage>
        <taxon>Bacteria</taxon>
        <taxon>Bacillati</taxon>
        <taxon>Cyanobacteriota</taxon>
        <taxon>Cyanophyceae</taxon>
        <taxon>Nostocales</taxon>
        <taxon>Calotrichaceae</taxon>
        <taxon>Dulcicalothrix</taxon>
    </lineage>
</organism>
<dbReference type="Proteomes" id="UP000271624">
    <property type="component" value="Unassembled WGS sequence"/>
</dbReference>
<reference evidence="1" key="2">
    <citation type="journal article" date="2019" name="Genome Biol. Evol.">
        <title>Day and night: Metabolic profiles and evolutionary relationships of six axenic non-marine cyanobacteria.</title>
        <authorList>
            <person name="Will S.E."/>
            <person name="Henke P."/>
            <person name="Boedeker C."/>
            <person name="Huang S."/>
            <person name="Brinkmann H."/>
            <person name="Rohde M."/>
            <person name="Jarek M."/>
            <person name="Friedl T."/>
            <person name="Seufert S."/>
            <person name="Schumacher M."/>
            <person name="Overmann J."/>
            <person name="Neumann-Schaal M."/>
            <person name="Petersen J."/>
        </authorList>
    </citation>
    <scope>NUCLEOTIDE SEQUENCE [LARGE SCALE GENOMIC DNA]</scope>
    <source>
        <strain evidence="1">PCC 7102</strain>
    </source>
</reference>
<name>A0A3S1C6U6_9CYAN</name>
<dbReference type="AlphaFoldDB" id="A0A3S1C6U6"/>
<reference evidence="1" key="1">
    <citation type="submission" date="2018-12" db="EMBL/GenBank/DDBJ databases">
        <authorList>
            <person name="Will S."/>
            <person name="Neumann-Schaal M."/>
            <person name="Henke P."/>
        </authorList>
    </citation>
    <scope>NUCLEOTIDE SEQUENCE</scope>
    <source>
        <strain evidence="1">PCC 7102</strain>
    </source>
</reference>
<comment type="caution">
    <text evidence="1">The sequence shown here is derived from an EMBL/GenBank/DDBJ whole genome shotgun (WGS) entry which is preliminary data.</text>
</comment>
<evidence type="ECO:0008006" key="3">
    <source>
        <dbReference type="Google" id="ProtNLM"/>
    </source>
</evidence>
<dbReference type="RefSeq" id="WP_096691773.1">
    <property type="nucleotide sequence ID" value="NZ_RSCL01000020.1"/>
</dbReference>
<protein>
    <recommendedName>
        <fullName evidence="3">DUF2281 domain-containing protein</fullName>
    </recommendedName>
</protein>
<proteinExistence type="predicted"/>
<evidence type="ECO:0000313" key="1">
    <source>
        <dbReference type="EMBL" id="RUT01352.1"/>
    </source>
</evidence>
<evidence type="ECO:0000313" key="2">
    <source>
        <dbReference type="Proteomes" id="UP000271624"/>
    </source>
</evidence>
<dbReference type="OrthoDB" id="463809at2"/>
<accession>A0A3S1C6U6</accession>
<dbReference type="EMBL" id="RSCL01000020">
    <property type="protein sequence ID" value="RUT01352.1"/>
    <property type="molecule type" value="Genomic_DNA"/>
</dbReference>
<gene>
    <name evidence="1" type="ORF">DSM106972_069030</name>
</gene>
<sequence>MIVLKEVITQELNNLNEQQLQQVADFLAFLRYKNRVASLKIDERQMAALYQEFGEEDRKLAEEGIDEYAKSLHQEDLR</sequence>
<keyword evidence="2" id="KW-1185">Reference proteome</keyword>